<evidence type="ECO:0000313" key="2">
    <source>
        <dbReference type="EMBL" id="MEP0949549.1"/>
    </source>
</evidence>
<name>A0ABV0KAA0_9CYAN</name>
<evidence type="ECO:0000256" key="1">
    <source>
        <dbReference type="SAM" id="MobiDB-lite"/>
    </source>
</evidence>
<dbReference type="Proteomes" id="UP001482513">
    <property type="component" value="Unassembled WGS sequence"/>
</dbReference>
<reference evidence="2 3" key="1">
    <citation type="submission" date="2022-04" db="EMBL/GenBank/DDBJ databases">
        <title>Positive selection, recombination, and allopatry shape intraspecific diversity of widespread and dominant cyanobacteria.</title>
        <authorList>
            <person name="Wei J."/>
            <person name="Shu W."/>
            <person name="Hu C."/>
        </authorList>
    </citation>
    <scope>NUCLEOTIDE SEQUENCE [LARGE SCALE GENOMIC DNA]</scope>
    <source>
        <strain evidence="2 3">DQ-A4</strain>
    </source>
</reference>
<feature type="region of interest" description="Disordered" evidence="1">
    <location>
        <begin position="1"/>
        <end position="24"/>
    </location>
</feature>
<evidence type="ECO:0000313" key="3">
    <source>
        <dbReference type="Proteomes" id="UP001482513"/>
    </source>
</evidence>
<proteinExistence type="predicted"/>
<keyword evidence="3" id="KW-1185">Reference proteome</keyword>
<gene>
    <name evidence="2" type="ORF">NC992_21905</name>
</gene>
<protein>
    <submittedName>
        <fullName evidence="2">Uncharacterized protein</fullName>
    </submittedName>
</protein>
<comment type="caution">
    <text evidence="2">The sequence shown here is derived from an EMBL/GenBank/DDBJ whole genome shotgun (WGS) entry which is preliminary data.</text>
</comment>
<dbReference type="RefSeq" id="WP_190695167.1">
    <property type="nucleotide sequence ID" value="NZ_JAMPKX010000012.1"/>
</dbReference>
<accession>A0ABV0KAA0</accession>
<sequence>MAEARTTATPASTNEFAPGQQPYGVDGGITQQQLVYLQVLAWPQTYTDMVNNFGFPTYRTETGDYYRLEGSSWIVIEYSGPQATSYRTE</sequence>
<organism evidence="2 3">
    <name type="scientific">Leptolyngbya subtilissima DQ-A4</name>
    <dbReference type="NCBI Taxonomy" id="2933933"/>
    <lineage>
        <taxon>Bacteria</taxon>
        <taxon>Bacillati</taxon>
        <taxon>Cyanobacteriota</taxon>
        <taxon>Cyanophyceae</taxon>
        <taxon>Leptolyngbyales</taxon>
        <taxon>Leptolyngbyaceae</taxon>
        <taxon>Leptolyngbya group</taxon>
        <taxon>Leptolyngbya</taxon>
    </lineage>
</organism>
<dbReference type="EMBL" id="JAMPKX010000012">
    <property type="protein sequence ID" value="MEP0949549.1"/>
    <property type="molecule type" value="Genomic_DNA"/>
</dbReference>
<feature type="compositionally biased region" description="Polar residues" evidence="1">
    <location>
        <begin position="1"/>
        <end position="15"/>
    </location>
</feature>